<evidence type="ECO:0000313" key="2">
    <source>
        <dbReference type="EMBL" id="KAK9278877.1"/>
    </source>
</evidence>
<feature type="compositionally biased region" description="Gly residues" evidence="1">
    <location>
        <begin position="91"/>
        <end position="109"/>
    </location>
</feature>
<keyword evidence="3" id="KW-1185">Reference proteome</keyword>
<feature type="compositionally biased region" description="Basic and acidic residues" evidence="1">
    <location>
        <begin position="42"/>
        <end position="59"/>
    </location>
</feature>
<feature type="region of interest" description="Disordered" evidence="1">
    <location>
        <begin position="91"/>
        <end position="111"/>
    </location>
</feature>
<gene>
    <name evidence="2" type="ORF">L1049_028457</name>
</gene>
<proteinExistence type="predicted"/>
<reference evidence="2 3" key="1">
    <citation type="journal article" date="2024" name="Plant J.">
        <title>Genome sequences and population genomics reveal climatic adaptation and genomic divergence between two closely related sweetgum species.</title>
        <authorList>
            <person name="Xu W.Q."/>
            <person name="Ren C.Q."/>
            <person name="Zhang X.Y."/>
            <person name="Comes H.P."/>
            <person name="Liu X.H."/>
            <person name="Li Y.G."/>
            <person name="Kettle C.J."/>
            <person name="Jalonen R."/>
            <person name="Gaisberger H."/>
            <person name="Ma Y.Z."/>
            <person name="Qiu Y.X."/>
        </authorList>
    </citation>
    <scope>NUCLEOTIDE SEQUENCE [LARGE SCALE GENOMIC DNA]</scope>
    <source>
        <strain evidence="2">Hangzhou</strain>
    </source>
</reference>
<dbReference type="Proteomes" id="UP001415857">
    <property type="component" value="Unassembled WGS sequence"/>
</dbReference>
<name>A0AAP0RIZ4_LIQFO</name>
<dbReference type="EMBL" id="JBBPBK010000009">
    <property type="protein sequence ID" value="KAK9278877.1"/>
    <property type="molecule type" value="Genomic_DNA"/>
</dbReference>
<accession>A0AAP0RIZ4</accession>
<dbReference type="AlphaFoldDB" id="A0AAP0RIZ4"/>
<sequence>MGDFVSRGGSGEGDDGFSESNLVSDFGVGTQWVGRRNGNTEGQEREIQNRDVEGGRAENEGCVAFGERRRRLERKREGMNLAEEFGVGEAAFGGGIDEDGGGLQRSGGGVKKRKRVVDEREGLGGRRKWDRWTEAVESSCLRAEAVAGID</sequence>
<evidence type="ECO:0000256" key="1">
    <source>
        <dbReference type="SAM" id="MobiDB-lite"/>
    </source>
</evidence>
<protein>
    <submittedName>
        <fullName evidence="2">Uncharacterized protein</fullName>
    </submittedName>
</protein>
<evidence type="ECO:0000313" key="3">
    <source>
        <dbReference type="Proteomes" id="UP001415857"/>
    </source>
</evidence>
<feature type="region of interest" description="Disordered" evidence="1">
    <location>
        <begin position="1"/>
        <end position="60"/>
    </location>
</feature>
<organism evidence="2 3">
    <name type="scientific">Liquidambar formosana</name>
    <name type="common">Formosan gum</name>
    <dbReference type="NCBI Taxonomy" id="63359"/>
    <lineage>
        <taxon>Eukaryota</taxon>
        <taxon>Viridiplantae</taxon>
        <taxon>Streptophyta</taxon>
        <taxon>Embryophyta</taxon>
        <taxon>Tracheophyta</taxon>
        <taxon>Spermatophyta</taxon>
        <taxon>Magnoliopsida</taxon>
        <taxon>eudicotyledons</taxon>
        <taxon>Gunneridae</taxon>
        <taxon>Pentapetalae</taxon>
        <taxon>Saxifragales</taxon>
        <taxon>Altingiaceae</taxon>
        <taxon>Liquidambar</taxon>
    </lineage>
</organism>
<comment type="caution">
    <text evidence="2">The sequence shown here is derived from an EMBL/GenBank/DDBJ whole genome shotgun (WGS) entry which is preliminary data.</text>
</comment>